<dbReference type="Proteomes" id="UP000092932">
    <property type="component" value="Chromosome"/>
</dbReference>
<protein>
    <submittedName>
        <fullName evidence="1">Uncharacterized protein</fullName>
    </submittedName>
</protein>
<organism evidence="1 2">
    <name type="scientific">Tsuneonella dongtanensis</name>
    <dbReference type="NCBI Taxonomy" id="692370"/>
    <lineage>
        <taxon>Bacteria</taxon>
        <taxon>Pseudomonadati</taxon>
        <taxon>Pseudomonadota</taxon>
        <taxon>Alphaproteobacteria</taxon>
        <taxon>Sphingomonadales</taxon>
        <taxon>Erythrobacteraceae</taxon>
        <taxon>Tsuneonella</taxon>
    </lineage>
</organism>
<evidence type="ECO:0000313" key="2">
    <source>
        <dbReference type="Proteomes" id="UP000092932"/>
    </source>
</evidence>
<name>A0A1B2ADX0_9SPHN</name>
<dbReference type="InterPro" id="IPR027417">
    <property type="entry name" value="P-loop_NTPase"/>
</dbReference>
<dbReference type="OrthoDB" id="7390113at2"/>
<keyword evidence="2" id="KW-1185">Reference proteome</keyword>
<evidence type="ECO:0000313" key="1">
    <source>
        <dbReference type="EMBL" id="ANY20288.1"/>
    </source>
</evidence>
<dbReference type="SUPFAM" id="SSF52540">
    <property type="entry name" value="P-loop containing nucleoside triphosphate hydrolases"/>
    <property type="match status" value="1"/>
</dbReference>
<gene>
    <name evidence="1" type="ORF">A6F68_01778</name>
</gene>
<dbReference type="EMBL" id="CP016591">
    <property type="protein sequence ID" value="ANY20288.1"/>
    <property type="molecule type" value="Genomic_DNA"/>
</dbReference>
<dbReference type="KEGG" id="ado:A6F68_01778"/>
<reference evidence="1 2" key="1">
    <citation type="submission" date="2016-07" db="EMBL/GenBank/DDBJ databases">
        <title>Complete genome sequence of Altererythrobacter dongtanensis KCTC 22672, a type strain with esterase isolated from tidal flat.</title>
        <authorList>
            <person name="Cheng H."/>
            <person name="Wu Y.-H."/>
            <person name="Zhou P."/>
            <person name="Huo Y.-Y."/>
            <person name="Wang C.-S."/>
            <person name="Xu X.-W."/>
        </authorList>
    </citation>
    <scope>NUCLEOTIDE SEQUENCE [LARGE SCALE GENOMIC DNA]</scope>
    <source>
        <strain evidence="1 2">KCTC 22672</strain>
    </source>
</reference>
<dbReference type="RefSeq" id="WP_067678725.1">
    <property type="nucleotide sequence ID" value="NZ_CP016591.1"/>
</dbReference>
<dbReference type="PATRIC" id="fig|692370.5.peg.1791"/>
<dbReference type="Gene3D" id="3.40.50.300">
    <property type="entry name" value="P-loop containing nucleotide triphosphate hydrolases"/>
    <property type="match status" value="1"/>
</dbReference>
<proteinExistence type="predicted"/>
<accession>A0A1B2ADX0</accession>
<dbReference type="STRING" id="692370.A6F68_01778"/>
<dbReference type="Gene3D" id="1.10.8.60">
    <property type="match status" value="1"/>
</dbReference>
<sequence length="203" mass="21969">MSQIALPLTVRRADDPVRIVVGNANRAAIDALSDPASWPYGTAILAGPPRCGKSLLARWGAAQGEVEAIDGADAFDETELFHRWNRAQEQGHALLLVTDRDPWEITLPDLRSRMGAALHLEIGVPDDDMVAAMIEAHAEGRGLALGEGALTYLVPRLERSFSGIEAVVATIDRLSLERKVPPTQGVWRDALEAVQGAEQPRLL</sequence>
<dbReference type="AlphaFoldDB" id="A0A1B2ADX0"/>